<dbReference type="PROSITE" id="PS51257">
    <property type="entry name" value="PROKAR_LIPOPROTEIN"/>
    <property type="match status" value="1"/>
</dbReference>
<dbReference type="PROSITE" id="PS50234">
    <property type="entry name" value="VWFA"/>
    <property type="match status" value="1"/>
</dbReference>
<keyword evidence="5" id="KW-1185">Reference proteome</keyword>
<feature type="coiled-coil region" evidence="1">
    <location>
        <begin position="333"/>
        <end position="367"/>
    </location>
</feature>
<evidence type="ECO:0000256" key="2">
    <source>
        <dbReference type="SAM" id="SignalP"/>
    </source>
</evidence>
<dbReference type="STRING" id="1346286.SAMN05444362_107195"/>
<dbReference type="InterPro" id="IPR036465">
    <property type="entry name" value="vWFA_dom_sf"/>
</dbReference>
<feature type="signal peptide" evidence="2">
    <location>
        <begin position="1"/>
        <end position="24"/>
    </location>
</feature>
<dbReference type="Pfam" id="PF00092">
    <property type="entry name" value="VWA"/>
    <property type="match status" value="1"/>
</dbReference>
<accession>A0A1M5CKS8</accession>
<dbReference type="AlphaFoldDB" id="A0A1M5CKS8"/>
<organism evidence="4 5">
    <name type="scientific">Dysgonomonas macrotermitis</name>
    <dbReference type="NCBI Taxonomy" id="1346286"/>
    <lineage>
        <taxon>Bacteria</taxon>
        <taxon>Pseudomonadati</taxon>
        <taxon>Bacteroidota</taxon>
        <taxon>Bacteroidia</taxon>
        <taxon>Bacteroidales</taxon>
        <taxon>Dysgonomonadaceae</taxon>
        <taxon>Dysgonomonas</taxon>
    </lineage>
</organism>
<keyword evidence="1" id="KW-0175">Coiled coil</keyword>
<dbReference type="SUPFAM" id="SSF53300">
    <property type="entry name" value="vWA-like"/>
    <property type="match status" value="1"/>
</dbReference>
<proteinExistence type="predicted"/>
<feature type="chain" id="PRO_5009909352" evidence="2">
    <location>
        <begin position="25"/>
        <end position="398"/>
    </location>
</feature>
<dbReference type="OrthoDB" id="5827268at2"/>
<sequence length="398" mass="44863">MKKLVLSLSVLLFTILLGSCNLSASKKTVSDPVELTVTELPEVWEVNESQRSNETKIQVAILLDVSGSMDGLIEQAKSRLWNIVNTLTTLKYKGETPRIEIALYSYGMSSRLADNNYMRQITPLTTNLDLISQKLFELRTSGSEEYCGTVISRATKELEWGTNDADIKLIYIAGNEIFEQGPISYRTAIPNALEKKIYVNTIHCGNMETGIRDLWRDAAERGRGKFFNIDSNARVVYIETPYDDEISRCNERLNSTYISYGRRGSEYQDNQIAQDRNASSISKSNYAERAVSKSSKMYDNSNWDLVDMTKNNKDALSKVAKEDLPKDLQGKTTAELEKLIAEKEQERNSIQKEIAELAKKRQAYIDEKSKEGNNNSDLGIAINKSILAFATEKGYTAE</sequence>
<evidence type="ECO:0000313" key="4">
    <source>
        <dbReference type="EMBL" id="SHF55022.1"/>
    </source>
</evidence>
<evidence type="ECO:0000259" key="3">
    <source>
        <dbReference type="PROSITE" id="PS50234"/>
    </source>
</evidence>
<feature type="domain" description="VWFA" evidence="3">
    <location>
        <begin position="58"/>
        <end position="246"/>
    </location>
</feature>
<evidence type="ECO:0000256" key="1">
    <source>
        <dbReference type="SAM" id="Coils"/>
    </source>
</evidence>
<dbReference type="RefSeq" id="WP_062183823.1">
    <property type="nucleotide sequence ID" value="NZ_BBXL01000023.1"/>
</dbReference>
<dbReference type="EMBL" id="FQUC01000007">
    <property type="protein sequence ID" value="SHF55022.1"/>
    <property type="molecule type" value="Genomic_DNA"/>
</dbReference>
<dbReference type="SMART" id="SM00327">
    <property type="entry name" value="VWA"/>
    <property type="match status" value="1"/>
</dbReference>
<name>A0A1M5CKS8_9BACT</name>
<dbReference type="Gene3D" id="3.40.50.410">
    <property type="entry name" value="von Willebrand factor, type A domain"/>
    <property type="match status" value="1"/>
</dbReference>
<dbReference type="InterPro" id="IPR002035">
    <property type="entry name" value="VWF_A"/>
</dbReference>
<evidence type="ECO:0000313" key="5">
    <source>
        <dbReference type="Proteomes" id="UP000184480"/>
    </source>
</evidence>
<gene>
    <name evidence="4" type="ORF">SAMN05444362_107195</name>
</gene>
<dbReference type="Proteomes" id="UP000184480">
    <property type="component" value="Unassembled WGS sequence"/>
</dbReference>
<keyword evidence="2" id="KW-0732">Signal</keyword>
<reference evidence="5" key="1">
    <citation type="submission" date="2016-11" db="EMBL/GenBank/DDBJ databases">
        <authorList>
            <person name="Varghese N."/>
            <person name="Submissions S."/>
        </authorList>
    </citation>
    <scope>NUCLEOTIDE SEQUENCE [LARGE SCALE GENOMIC DNA]</scope>
    <source>
        <strain evidence="5">DSM 27370</strain>
    </source>
</reference>
<protein>
    <submittedName>
        <fullName evidence="4">von Willebrand factor type A domain-containing protein</fullName>
    </submittedName>
</protein>